<sequence>MFFILCAVAAVVAVCAGIGYYIYKEKKPILGQILNQNEKANNNPPEKKGTDEIKSGNEKKKAKPFLIPDRENSEVRHRKPKDLKKETDNVKKDEVRAENKKPHKNDNKITKRDFYEKYANNANSKKELDGAFDEINPKDEKKIKKKVSIEVKEKEKLKEKLRKSAPVCPKKKFCEEPKCENKSNVLCTECNIHLCNDCYNLKNETPGIHCIGTETMQKIIEPIICEIDKNDTHPIDCFLRKCKHYFHKKCLVANYEMFKKCLHCVHEGHTEEFKLTDISTDFYDPMKYAIWKSYPVVVKKEEKE</sequence>
<feature type="compositionally biased region" description="Basic and acidic residues" evidence="1">
    <location>
        <begin position="45"/>
        <end position="59"/>
    </location>
</feature>
<feature type="compositionally biased region" description="Basic and acidic residues" evidence="1">
    <location>
        <begin position="83"/>
        <end position="107"/>
    </location>
</feature>
<dbReference type="EMBL" id="HBUF01003943">
    <property type="protein sequence ID" value="CAG6606545.1"/>
    <property type="molecule type" value="Transcribed_RNA"/>
</dbReference>
<protein>
    <submittedName>
        <fullName evidence="2">Uncharacterized protein</fullName>
    </submittedName>
</protein>
<accession>A0A8D8PMH4</accession>
<name>A0A8D8PMH4_9HEMI</name>
<evidence type="ECO:0000313" key="2">
    <source>
        <dbReference type="EMBL" id="CAG6606548.1"/>
    </source>
</evidence>
<dbReference type="EMBL" id="HBUF01003946">
    <property type="protein sequence ID" value="CAG6606554.1"/>
    <property type="molecule type" value="Transcribed_RNA"/>
</dbReference>
<feature type="region of interest" description="Disordered" evidence="1">
    <location>
        <begin position="37"/>
        <end position="107"/>
    </location>
</feature>
<reference evidence="2" key="1">
    <citation type="submission" date="2021-05" db="EMBL/GenBank/DDBJ databases">
        <authorList>
            <person name="Alioto T."/>
            <person name="Alioto T."/>
            <person name="Gomez Garrido J."/>
        </authorList>
    </citation>
    <scope>NUCLEOTIDE SEQUENCE</scope>
</reference>
<organism evidence="2">
    <name type="scientific">Cacopsylla melanoneura</name>
    <dbReference type="NCBI Taxonomy" id="428564"/>
    <lineage>
        <taxon>Eukaryota</taxon>
        <taxon>Metazoa</taxon>
        <taxon>Ecdysozoa</taxon>
        <taxon>Arthropoda</taxon>
        <taxon>Hexapoda</taxon>
        <taxon>Insecta</taxon>
        <taxon>Pterygota</taxon>
        <taxon>Neoptera</taxon>
        <taxon>Paraneoptera</taxon>
        <taxon>Hemiptera</taxon>
        <taxon>Sternorrhyncha</taxon>
        <taxon>Psylloidea</taxon>
        <taxon>Psyllidae</taxon>
        <taxon>Psyllinae</taxon>
        <taxon>Cacopsylla</taxon>
    </lineage>
</organism>
<dbReference type="EMBL" id="HBUF01003944">
    <property type="protein sequence ID" value="CAG6606548.1"/>
    <property type="molecule type" value="Transcribed_RNA"/>
</dbReference>
<dbReference type="AlphaFoldDB" id="A0A8D8PMH4"/>
<proteinExistence type="predicted"/>
<dbReference type="EMBL" id="HBUF01003945">
    <property type="protein sequence ID" value="CAG6606551.1"/>
    <property type="molecule type" value="Transcribed_RNA"/>
</dbReference>
<evidence type="ECO:0000256" key="1">
    <source>
        <dbReference type="SAM" id="MobiDB-lite"/>
    </source>
</evidence>